<dbReference type="AlphaFoldDB" id="A0A4Z1A9F5"/>
<dbReference type="EMBL" id="RQGP01000032">
    <property type="protein sequence ID" value="TGL85967.1"/>
    <property type="molecule type" value="Genomic_DNA"/>
</dbReference>
<feature type="signal peptide" evidence="1">
    <location>
        <begin position="1"/>
        <end position="21"/>
    </location>
</feature>
<comment type="caution">
    <text evidence="2">The sequence shown here is derived from an EMBL/GenBank/DDBJ whole genome shotgun (WGS) entry which is preliminary data.</text>
</comment>
<keyword evidence="1" id="KW-0732">Signal</keyword>
<dbReference type="PROSITE" id="PS51257">
    <property type="entry name" value="PROKAR_LIPOPROTEIN"/>
    <property type="match status" value="1"/>
</dbReference>
<gene>
    <name evidence="2" type="ORF">EHQ69_17970</name>
</gene>
<name>A0A4Z1A9F5_9LEPT</name>
<evidence type="ECO:0008006" key="4">
    <source>
        <dbReference type="Google" id="ProtNLM"/>
    </source>
</evidence>
<evidence type="ECO:0000313" key="3">
    <source>
        <dbReference type="Proteomes" id="UP000298263"/>
    </source>
</evidence>
<accession>A0A4Z1A9F5</accession>
<sequence>MFKYLVWLSCLSLLFGSCANKDDKNLISGTELTGDKMVDALVLSVLAIPPCQYLTAANSSSPFVLGEGSISICSVQAVNGSIVVQATGNYQVTANSGRQTLSSSGCTASVFDYHIALKDGNTELFSSGLSVNKQLTLESGKSYTLESSGLVDASKYNCQGRGVSSSNTPYRFNLRKL</sequence>
<proteinExistence type="predicted"/>
<dbReference type="Proteomes" id="UP000298263">
    <property type="component" value="Unassembled WGS sequence"/>
</dbReference>
<evidence type="ECO:0000256" key="1">
    <source>
        <dbReference type="SAM" id="SignalP"/>
    </source>
</evidence>
<reference evidence="2" key="1">
    <citation type="journal article" date="2019" name="PLoS Negl. Trop. Dis.">
        <title>Revisiting the worldwide diversity of Leptospira species in the environment.</title>
        <authorList>
            <person name="Vincent A.T."/>
            <person name="Schiettekatte O."/>
            <person name="Bourhy P."/>
            <person name="Veyrier F.J."/>
            <person name="Picardeau M."/>
        </authorList>
    </citation>
    <scope>NUCLEOTIDE SEQUENCE [LARGE SCALE GENOMIC DNA]</scope>
    <source>
        <strain evidence="2">201702422</strain>
    </source>
</reference>
<dbReference type="RefSeq" id="WP_135588606.1">
    <property type="nucleotide sequence ID" value="NZ_RQGO01000015.1"/>
</dbReference>
<protein>
    <recommendedName>
        <fullName evidence="4">Lipoprotein</fullName>
    </recommendedName>
</protein>
<organism evidence="2 3">
    <name type="scientific">Leptospira congkakensis</name>
    <dbReference type="NCBI Taxonomy" id="2484932"/>
    <lineage>
        <taxon>Bacteria</taxon>
        <taxon>Pseudomonadati</taxon>
        <taxon>Spirochaetota</taxon>
        <taxon>Spirochaetia</taxon>
        <taxon>Leptospirales</taxon>
        <taxon>Leptospiraceae</taxon>
        <taxon>Leptospira</taxon>
    </lineage>
</organism>
<dbReference type="OrthoDB" id="328192at2"/>
<keyword evidence="3" id="KW-1185">Reference proteome</keyword>
<evidence type="ECO:0000313" key="2">
    <source>
        <dbReference type="EMBL" id="TGL85967.1"/>
    </source>
</evidence>
<feature type="chain" id="PRO_5043205095" description="Lipoprotein" evidence="1">
    <location>
        <begin position="22"/>
        <end position="177"/>
    </location>
</feature>